<comment type="caution">
    <text evidence="6">The sequence shown here is derived from an EMBL/GenBank/DDBJ whole genome shotgun (WGS) entry which is preliminary data.</text>
</comment>
<sequence length="123" mass="14862">MSIPKYKVTYFNYMWLAEPIRYLLSYVKEDFEDVRVSWEEWEKPDGKINKDGRFTLISFSHFSSHETKTTVSTPKYKVIYFNFRWLAEPIRYLLSYVKEDFEDVRVSAEEFEKLDGKTNKDGK</sequence>
<evidence type="ECO:0000256" key="4">
    <source>
        <dbReference type="ARBA" id="ARBA00047960"/>
    </source>
</evidence>
<dbReference type="InterPro" id="IPR050213">
    <property type="entry name" value="GST_superfamily"/>
</dbReference>
<name>A0ABP1RL64_9HEXA</name>
<evidence type="ECO:0000256" key="2">
    <source>
        <dbReference type="ARBA" id="ARBA00022679"/>
    </source>
</evidence>
<dbReference type="EC" id="2.5.1.18" evidence="1"/>
<gene>
    <name evidence="6" type="ORF">ODALV1_LOCUS23483</name>
</gene>
<comment type="similarity">
    <text evidence="3">Belongs to the GST superfamily. Sigma family.</text>
</comment>
<accession>A0ABP1RL64</accession>
<dbReference type="PROSITE" id="PS50404">
    <property type="entry name" value="GST_NTER"/>
    <property type="match status" value="2"/>
</dbReference>
<feature type="domain" description="GST N-terminal" evidence="5">
    <location>
        <begin position="4"/>
        <end position="49"/>
    </location>
</feature>
<keyword evidence="7" id="KW-1185">Reference proteome</keyword>
<evidence type="ECO:0000313" key="6">
    <source>
        <dbReference type="EMBL" id="CAL8129920.1"/>
    </source>
</evidence>
<protein>
    <recommendedName>
        <fullName evidence="1">glutathione transferase</fullName>
        <ecNumber evidence="1">2.5.1.18</ecNumber>
    </recommendedName>
</protein>
<evidence type="ECO:0000313" key="7">
    <source>
        <dbReference type="Proteomes" id="UP001642540"/>
    </source>
</evidence>
<evidence type="ECO:0000256" key="1">
    <source>
        <dbReference type="ARBA" id="ARBA00012452"/>
    </source>
</evidence>
<keyword evidence="2" id="KW-0808">Transferase</keyword>
<organism evidence="6 7">
    <name type="scientific">Orchesella dallaii</name>
    <dbReference type="NCBI Taxonomy" id="48710"/>
    <lineage>
        <taxon>Eukaryota</taxon>
        <taxon>Metazoa</taxon>
        <taxon>Ecdysozoa</taxon>
        <taxon>Arthropoda</taxon>
        <taxon>Hexapoda</taxon>
        <taxon>Collembola</taxon>
        <taxon>Entomobryomorpha</taxon>
        <taxon>Entomobryoidea</taxon>
        <taxon>Orchesellidae</taxon>
        <taxon>Orchesellinae</taxon>
        <taxon>Orchesella</taxon>
    </lineage>
</organism>
<reference evidence="6 7" key="1">
    <citation type="submission" date="2024-08" db="EMBL/GenBank/DDBJ databases">
        <authorList>
            <person name="Cucini C."/>
            <person name="Frati F."/>
        </authorList>
    </citation>
    <scope>NUCLEOTIDE SEQUENCE [LARGE SCALE GENOMIC DNA]</scope>
</reference>
<dbReference type="InterPro" id="IPR036249">
    <property type="entry name" value="Thioredoxin-like_sf"/>
</dbReference>
<dbReference type="Proteomes" id="UP001642540">
    <property type="component" value="Unassembled WGS sequence"/>
</dbReference>
<dbReference type="PANTHER" id="PTHR11571">
    <property type="entry name" value="GLUTATHIONE S-TRANSFERASE"/>
    <property type="match status" value="1"/>
</dbReference>
<comment type="catalytic activity">
    <reaction evidence="4">
        <text>RX + glutathione = an S-substituted glutathione + a halide anion + H(+)</text>
        <dbReference type="Rhea" id="RHEA:16437"/>
        <dbReference type="ChEBI" id="CHEBI:15378"/>
        <dbReference type="ChEBI" id="CHEBI:16042"/>
        <dbReference type="ChEBI" id="CHEBI:17792"/>
        <dbReference type="ChEBI" id="CHEBI:57925"/>
        <dbReference type="ChEBI" id="CHEBI:90779"/>
        <dbReference type="EC" id="2.5.1.18"/>
    </reaction>
</comment>
<dbReference type="PANTHER" id="PTHR11571:SF224">
    <property type="entry name" value="HEMATOPOIETIC PROSTAGLANDIN D SYNTHASE"/>
    <property type="match status" value="1"/>
</dbReference>
<feature type="domain" description="GST N-terminal" evidence="5">
    <location>
        <begin position="74"/>
        <end position="123"/>
    </location>
</feature>
<dbReference type="SUPFAM" id="SSF52833">
    <property type="entry name" value="Thioredoxin-like"/>
    <property type="match status" value="2"/>
</dbReference>
<dbReference type="InterPro" id="IPR004045">
    <property type="entry name" value="Glutathione_S-Trfase_N"/>
</dbReference>
<evidence type="ECO:0000259" key="5">
    <source>
        <dbReference type="PROSITE" id="PS50404"/>
    </source>
</evidence>
<evidence type="ECO:0000256" key="3">
    <source>
        <dbReference type="ARBA" id="ARBA00038317"/>
    </source>
</evidence>
<dbReference type="EMBL" id="CAXLJM020000079">
    <property type="protein sequence ID" value="CAL8129920.1"/>
    <property type="molecule type" value="Genomic_DNA"/>
</dbReference>
<proteinExistence type="inferred from homology"/>
<dbReference type="Gene3D" id="3.40.30.10">
    <property type="entry name" value="Glutaredoxin"/>
    <property type="match status" value="2"/>
</dbReference>